<evidence type="ECO:0000313" key="2">
    <source>
        <dbReference type="EMBL" id="RKO83756.1"/>
    </source>
</evidence>
<keyword evidence="1" id="KW-0732">Signal</keyword>
<proteinExistence type="predicted"/>
<protein>
    <submittedName>
        <fullName evidence="2">Uncharacterized protein</fullName>
    </submittedName>
</protein>
<dbReference type="EMBL" id="ML000878">
    <property type="protein sequence ID" value="RKO83756.1"/>
    <property type="molecule type" value="Genomic_DNA"/>
</dbReference>
<name>A0A4P9W121_9FUNG</name>
<organism evidence="2 3">
    <name type="scientific">Blyttiomyces helicus</name>
    <dbReference type="NCBI Taxonomy" id="388810"/>
    <lineage>
        <taxon>Eukaryota</taxon>
        <taxon>Fungi</taxon>
        <taxon>Fungi incertae sedis</taxon>
        <taxon>Chytridiomycota</taxon>
        <taxon>Chytridiomycota incertae sedis</taxon>
        <taxon>Chytridiomycetes</taxon>
        <taxon>Chytridiomycetes incertae sedis</taxon>
        <taxon>Blyttiomyces</taxon>
    </lineage>
</organism>
<keyword evidence="3" id="KW-1185">Reference proteome</keyword>
<gene>
    <name evidence="2" type="ORF">BDK51DRAFT_47389</name>
</gene>
<evidence type="ECO:0000256" key="1">
    <source>
        <dbReference type="SAM" id="SignalP"/>
    </source>
</evidence>
<dbReference type="Proteomes" id="UP000269721">
    <property type="component" value="Unassembled WGS sequence"/>
</dbReference>
<sequence>MEDFRRRHPLLTPLRSLLLPALLADPAAEWGRLTGSTRPRVVDFYQSRGEGAGVRSVMKRGYTRQRGAHAPYCHAGVFPTRRPNARSGVFSAPAIHVAVESALIKGDLPFYCPFGLAFVCPSGICRYSRWSQAGWCVPAPALSATGLAEPTRR</sequence>
<dbReference type="AlphaFoldDB" id="A0A4P9W121"/>
<feature type="signal peptide" evidence="1">
    <location>
        <begin position="1"/>
        <end position="24"/>
    </location>
</feature>
<evidence type="ECO:0000313" key="3">
    <source>
        <dbReference type="Proteomes" id="UP000269721"/>
    </source>
</evidence>
<reference evidence="3" key="1">
    <citation type="journal article" date="2018" name="Nat. Microbiol.">
        <title>Leveraging single-cell genomics to expand the fungal tree of life.</title>
        <authorList>
            <person name="Ahrendt S.R."/>
            <person name="Quandt C.A."/>
            <person name="Ciobanu D."/>
            <person name="Clum A."/>
            <person name="Salamov A."/>
            <person name="Andreopoulos B."/>
            <person name="Cheng J.F."/>
            <person name="Woyke T."/>
            <person name="Pelin A."/>
            <person name="Henrissat B."/>
            <person name="Reynolds N.K."/>
            <person name="Benny G.L."/>
            <person name="Smith M.E."/>
            <person name="James T.Y."/>
            <person name="Grigoriev I.V."/>
        </authorList>
    </citation>
    <scope>NUCLEOTIDE SEQUENCE [LARGE SCALE GENOMIC DNA]</scope>
</reference>
<accession>A0A4P9W121</accession>
<feature type="chain" id="PRO_5020532072" evidence="1">
    <location>
        <begin position="25"/>
        <end position="153"/>
    </location>
</feature>